<proteinExistence type="predicted"/>
<feature type="domain" description="Type IX secretion system protein PorV" evidence="1">
    <location>
        <begin position="6"/>
        <end position="156"/>
    </location>
</feature>
<feature type="non-terminal residue" evidence="2">
    <location>
        <position position="174"/>
    </location>
</feature>
<dbReference type="NCBIfam" id="NF033709">
    <property type="entry name" value="PorV_fam"/>
    <property type="match status" value="1"/>
</dbReference>
<dbReference type="EMBL" id="UINC01073043">
    <property type="protein sequence ID" value="SVC09125.1"/>
    <property type="molecule type" value="Genomic_DNA"/>
</dbReference>
<reference evidence="2" key="1">
    <citation type="submission" date="2018-05" db="EMBL/GenBank/DDBJ databases">
        <authorList>
            <person name="Lanie J.A."/>
            <person name="Ng W.-L."/>
            <person name="Kazmierczak K.M."/>
            <person name="Andrzejewski T.M."/>
            <person name="Davidsen T.M."/>
            <person name="Wayne K.J."/>
            <person name="Tettelin H."/>
            <person name="Glass J.I."/>
            <person name="Rusch D."/>
            <person name="Podicherti R."/>
            <person name="Tsui H.-C.T."/>
            <person name="Winkler M.E."/>
        </authorList>
    </citation>
    <scope>NUCLEOTIDE SEQUENCE</scope>
</reference>
<evidence type="ECO:0000259" key="1">
    <source>
        <dbReference type="Pfam" id="PF19572"/>
    </source>
</evidence>
<protein>
    <recommendedName>
        <fullName evidence="1">Type IX secretion system protein PorV domain-containing protein</fullName>
    </recommendedName>
</protein>
<organism evidence="2">
    <name type="scientific">marine metagenome</name>
    <dbReference type="NCBI Taxonomy" id="408172"/>
    <lineage>
        <taxon>unclassified sequences</taxon>
        <taxon>metagenomes</taxon>
        <taxon>ecological metagenomes</taxon>
    </lineage>
</organism>
<dbReference type="InterPro" id="IPR045741">
    <property type="entry name" value="PorV"/>
</dbReference>
<sequence>MGQFDNAGTSAANFLKIGVGGRASAMAGAITGQVDDPTSLFWNPAGIANAQGIEVSVNQTDWIFNFKHSYLAAIMPAGRFGHFGLSINYLDMGEMESTTEFQPEGDGTSFSASDMAIGIAYGKNMSDRFNVGLQLKMIQESISFSSATALAIDAGSQYITRFSGLKIGMSVTNF</sequence>
<dbReference type="Pfam" id="PF19572">
    <property type="entry name" value="PorV"/>
    <property type="match status" value="1"/>
</dbReference>
<gene>
    <name evidence="2" type="ORF">METZ01_LOCUS261979</name>
</gene>
<evidence type="ECO:0000313" key="2">
    <source>
        <dbReference type="EMBL" id="SVC09125.1"/>
    </source>
</evidence>
<dbReference type="Gene3D" id="2.40.160.60">
    <property type="entry name" value="Outer membrane protein transport protein (OMPP1/FadL/TodX)"/>
    <property type="match status" value="1"/>
</dbReference>
<name>A0A382JC05_9ZZZZ</name>
<accession>A0A382JC05</accession>
<dbReference type="AlphaFoldDB" id="A0A382JC05"/>